<dbReference type="Proteomes" id="UP000293764">
    <property type="component" value="Unassembled WGS sequence"/>
</dbReference>
<proteinExistence type="predicted"/>
<evidence type="ECO:0000313" key="1">
    <source>
        <dbReference type="EMBL" id="RYV50973.1"/>
    </source>
</evidence>
<dbReference type="AlphaFoldDB" id="A0A4Q5N147"/>
<protein>
    <submittedName>
        <fullName evidence="1">Uncharacterized protein</fullName>
    </submittedName>
</protein>
<name>A0A4Q5N147_9MICO</name>
<evidence type="ECO:0000313" key="2">
    <source>
        <dbReference type="Proteomes" id="UP000293764"/>
    </source>
</evidence>
<keyword evidence="2" id="KW-1185">Reference proteome</keyword>
<gene>
    <name evidence="1" type="ORF">EUA98_10715</name>
</gene>
<accession>A0A4Q5N147</accession>
<dbReference type="OrthoDB" id="3268465at2"/>
<dbReference type="EMBL" id="SDWW01000023">
    <property type="protein sequence ID" value="RYV50973.1"/>
    <property type="molecule type" value="Genomic_DNA"/>
</dbReference>
<comment type="caution">
    <text evidence="1">The sequence shown here is derived from an EMBL/GenBank/DDBJ whole genome shotgun (WGS) entry which is preliminary data.</text>
</comment>
<reference evidence="1 2" key="1">
    <citation type="submission" date="2019-01" db="EMBL/GenBank/DDBJ databases">
        <title>Novel species of Cellulomonas.</title>
        <authorList>
            <person name="Liu Q."/>
            <person name="Xin Y.-H."/>
        </authorList>
    </citation>
    <scope>NUCLEOTIDE SEQUENCE [LARGE SCALE GENOMIC DNA]</scope>
    <source>
        <strain evidence="1 2">HLT2-17</strain>
    </source>
</reference>
<sequence length="284" mass="29985">MLRLSRHSRLVGPYAFGPADAARFGLPTSAVTAFVVEAPHERGDPPYPGGDRDGLGRAFSDGMPVRDEERVAHWLVAAARRLGGSVRIAGSGVVLTPPAEAVIDLTVYSDVWLEPTAALAVMKRVMPRARLAMDPVPWAGPPPGTGTREVPGAAGLSDALRKNLHAEADAYDVAALSAPDELTGYGVEAEMGIDGLLVLEAAGEDVVPLVLSALPWAANGAIAYRVRWQAPDFQELELERPSLAHRVARGRALPLVSALTREVHHAVGGEVVDAAEFLVDPADL</sequence>
<organism evidence="1 2">
    <name type="scientific">Pengzhenrongella frigida</name>
    <dbReference type="NCBI Taxonomy" id="1259133"/>
    <lineage>
        <taxon>Bacteria</taxon>
        <taxon>Bacillati</taxon>
        <taxon>Actinomycetota</taxon>
        <taxon>Actinomycetes</taxon>
        <taxon>Micrococcales</taxon>
        <taxon>Pengzhenrongella</taxon>
    </lineage>
</organism>